<name>A0ABP3MS08_9DEIO</name>
<comment type="caution">
    <text evidence="1">The sequence shown here is derived from an EMBL/GenBank/DDBJ whole genome shotgun (WGS) entry which is preliminary data.</text>
</comment>
<evidence type="ECO:0000313" key="1">
    <source>
        <dbReference type="EMBL" id="GAA0523836.1"/>
    </source>
</evidence>
<reference evidence="2" key="1">
    <citation type="journal article" date="2019" name="Int. J. Syst. Evol. Microbiol.">
        <title>The Global Catalogue of Microorganisms (GCM) 10K type strain sequencing project: providing services to taxonomists for standard genome sequencing and annotation.</title>
        <authorList>
            <consortium name="The Broad Institute Genomics Platform"/>
            <consortium name="The Broad Institute Genome Sequencing Center for Infectious Disease"/>
            <person name="Wu L."/>
            <person name="Ma J."/>
        </authorList>
    </citation>
    <scope>NUCLEOTIDE SEQUENCE [LARGE SCALE GENOMIC DNA]</scope>
    <source>
        <strain evidence="2">JCM 14368</strain>
    </source>
</reference>
<accession>A0ABP3MS08</accession>
<dbReference type="EMBL" id="BAAADB010000034">
    <property type="protein sequence ID" value="GAA0523836.1"/>
    <property type="molecule type" value="Genomic_DNA"/>
</dbReference>
<proteinExistence type="predicted"/>
<gene>
    <name evidence="1" type="ORF">GCM10008937_34180</name>
</gene>
<dbReference type="Proteomes" id="UP001500191">
    <property type="component" value="Unassembled WGS sequence"/>
</dbReference>
<organism evidence="1 2">
    <name type="scientific">Deinococcus depolymerans</name>
    <dbReference type="NCBI Taxonomy" id="392408"/>
    <lineage>
        <taxon>Bacteria</taxon>
        <taxon>Thermotogati</taxon>
        <taxon>Deinococcota</taxon>
        <taxon>Deinococci</taxon>
        <taxon>Deinococcales</taxon>
        <taxon>Deinococcaceae</taxon>
        <taxon>Deinococcus</taxon>
    </lineage>
</organism>
<protein>
    <submittedName>
        <fullName evidence="1">Uncharacterized protein</fullName>
    </submittedName>
</protein>
<sequence>MRVVPLAGQDDQVTGSIVGAVAVTVMHHFTGKQRTAQQRFGNYPVEPAAATGTGISDRGIVRGLGHLCCS</sequence>
<evidence type="ECO:0000313" key="2">
    <source>
        <dbReference type="Proteomes" id="UP001500191"/>
    </source>
</evidence>
<keyword evidence="2" id="KW-1185">Reference proteome</keyword>